<protein>
    <recommendedName>
        <fullName evidence="7">Asparagine--tRNA ligase</fullName>
        <ecNumber evidence="7">6.1.1.22</ecNumber>
    </recommendedName>
    <alternativeName>
        <fullName evidence="7">Asparaginyl-tRNA synthetase</fullName>
        <shortName evidence="7">AsnRS</shortName>
    </alternativeName>
</protein>
<dbReference type="PRINTS" id="PR01042">
    <property type="entry name" value="TRNASYNTHASP"/>
</dbReference>
<dbReference type="Gene3D" id="3.30.930.10">
    <property type="entry name" value="Bira Bifunctional Protein, Domain 2"/>
    <property type="match status" value="1"/>
</dbReference>
<dbReference type="Gene3D" id="2.40.50.140">
    <property type="entry name" value="Nucleic acid-binding proteins"/>
    <property type="match status" value="1"/>
</dbReference>
<dbReference type="NCBIfam" id="TIGR00457">
    <property type="entry name" value="asnS"/>
    <property type="match status" value="1"/>
</dbReference>
<comment type="caution">
    <text evidence="9">The sequence shown here is derived from an EMBL/GenBank/DDBJ whole genome shotgun (WGS) entry which is preliminary data.</text>
</comment>
<dbReference type="InterPro" id="IPR012340">
    <property type="entry name" value="NA-bd_OB-fold"/>
</dbReference>
<keyword evidence="2 7" id="KW-0436">Ligase</keyword>
<dbReference type="CDD" id="cd00776">
    <property type="entry name" value="AsxRS_core"/>
    <property type="match status" value="1"/>
</dbReference>
<organism evidence="9 10">
    <name type="scientific">Candidatus Roizmanbacteria bacterium RIFCSPHIGHO2_01_FULL_39_8</name>
    <dbReference type="NCBI Taxonomy" id="1802033"/>
    <lineage>
        <taxon>Bacteria</taxon>
        <taxon>Candidatus Roizmaniibacteriota</taxon>
    </lineage>
</organism>
<dbReference type="EC" id="6.1.1.22" evidence="7"/>
<dbReference type="NCBIfam" id="NF003037">
    <property type="entry name" value="PRK03932.1"/>
    <property type="match status" value="1"/>
</dbReference>
<dbReference type="SUPFAM" id="SSF50249">
    <property type="entry name" value="Nucleic acid-binding proteins"/>
    <property type="match status" value="1"/>
</dbReference>
<dbReference type="PANTHER" id="PTHR22594:SF34">
    <property type="entry name" value="ASPARAGINE--TRNA LIGASE, MITOCHONDRIAL-RELATED"/>
    <property type="match status" value="1"/>
</dbReference>
<sequence length="431" mass="49222">MKPSVLIKEINEFIGKEVIIKGWVYNKRSSGKIHFLQIRDGSGFIQAIILKGEVSSESFAAAEKVTLESSVEMAGIVREDKRAPDGYELTAKELTIIQLAEEFPIGKKEHGPDFLLNNRHLWLRSKRQWAILRVRNEIIRSLNEYLQKEGFVRVDTPIITPSACEGTTTLFEIDYFGEKAYLSQSGQLYLEAAIGSLGRVYDFGPALRAEKSKTRRHLIEFWMMDAEAAFVDFIGILKVQEEMVYHIIQSVLKNCQKELEILERDTQVLSSIKLPFVRLTYKETIKLLNSLGSDIKIGSDFGNDDETILMNHYKKPVFVTHYPAEVKAFYAKKDPNDGDFALVADLLAPEGYGEVIGGGERESDYDTLIREIQKRNLNVKDYDWYLDLRKYGSVPHSGFGIGLERMVAWICKSPHVRETIPFPRLLGRFRP</sequence>
<dbReference type="GO" id="GO:0005524">
    <property type="term" value="F:ATP binding"/>
    <property type="evidence" value="ECO:0007669"/>
    <property type="project" value="UniProtKB-UniRule"/>
</dbReference>
<dbReference type="GO" id="GO:0005737">
    <property type="term" value="C:cytoplasm"/>
    <property type="evidence" value="ECO:0007669"/>
    <property type="project" value="UniProtKB-SubCell"/>
</dbReference>
<evidence type="ECO:0000256" key="5">
    <source>
        <dbReference type="ARBA" id="ARBA00022917"/>
    </source>
</evidence>
<dbReference type="InterPro" id="IPR002312">
    <property type="entry name" value="Asp/Asn-tRNA-synth_IIb"/>
</dbReference>
<gene>
    <name evidence="7" type="primary">asnS</name>
    <name evidence="9" type="ORF">A2866_04120</name>
</gene>
<dbReference type="PANTHER" id="PTHR22594">
    <property type="entry name" value="ASPARTYL/LYSYL-TRNA SYNTHETASE"/>
    <property type="match status" value="1"/>
</dbReference>
<dbReference type="AlphaFoldDB" id="A0A1F7GGG1"/>
<dbReference type="EMBL" id="MFZI01000083">
    <property type="protein sequence ID" value="OGK17602.1"/>
    <property type="molecule type" value="Genomic_DNA"/>
</dbReference>
<evidence type="ECO:0000256" key="3">
    <source>
        <dbReference type="ARBA" id="ARBA00022741"/>
    </source>
</evidence>
<name>A0A1F7GGG1_9BACT</name>
<keyword evidence="7" id="KW-0963">Cytoplasm</keyword>
<dbReference type="Pfam" id="PF00152">
    <property type="entry name" value="tRNA-synt_2"/>
    <property type="match status" value="1"/>
</dbReference>
<evidence type="ECO:0000256" key="6">
    <source>
        <dbReference type="ARBA" id="ARBA00023146"/>
    </source>
</evidence>
<feature type="domain" description="Aminoacyl-transfer RNA synthetases class-II family profile" evidence="8">
    <location>
        <begin position="132"/>
        <end position="431"/>
    </location>
</feature>
<comment type="subunit">
    <text evidence="7">Homodimer.</text>
</comment>
<dbReference type="GO" id="GO:0004816">
    <property type="term" value="F:asparagine-tRNA ligase activity"/>
    <property type="evidence" value="ECO:0007669"/>
    <property type="project" value="UniProtKB-UniRule"/>
</dbReference>
<dbReference type="InterPro" id="IPR004522">
    <property type="entry name" value="Asn-tRNA-ligase"/>
</dbReference>
<dbReference type="GO" id="GO:0006421">
    <property type="term" value="P:asparaginyl-tRNA aminoacylation"/>
    <property type="evidence" value="ECO:0007669"/>
    <property type="project" value="UniProtKB-UniRule"/>
</dbReference>
<dbReference type="SUPFAM" id="SSF55681">
    <property type="entry name" value="Class II aaRS and biotin synthetases"/>
    <property type="match status" value="1"/>
</dbReference>
<evidence type="ECO:0000259" key="8">
    <source>
        <dbReference type="PROSITE" id="PS50862"/>
    </source>
</evidence>
<comment type="subcellular location">
    <subcellularLocation>
        <location evidence="7">Cytoplasm</location>
    </subcellularLocation>
</comment>
<keyword evidence="3 7" id="KW-0547">Nucleotide-binding</keyword>
<reference evidence="9 10" key="1">
    <citation type="journal article" date="2016" name="Nat. Commun.">
        <title>Thousands of microbial genomes shed light on interconnected biogeochemical processes in an aquifer system.</title>
        <authorList>
            <person name="Anantharaman K."/>
            <person name="Brown C.T."/>
            <person name="Hug L.A."/>
            <person name="Sharon I."/>
            <person name="Castelle C.J."/>
            <person name="Probst A.J."/>
            <person name="Thomas B.C."/>
            <person name="Singh A."/>
            <person name="Wilkins M.J."/>
            <person name="Karaoz U."/>
            <person name="Brodie E.L."/>
            <person name="Williams K.H."/>
            <person name="Hubbard S.S."/>
            <person name="Banfield J.F."/>
        </authorList>
    </citation>
    <scope>NUCLEOTIDE SEQUENCE [LARGE SCALE GENOMIC DNA]</scope>
</reference>
<dbReference type="InterPro" id="IPR004364">
    <property type="entry name" value="Aa-tRNA-synt_II"/>
</dbReference>
<evidence type="ECO:0000313" key="10">
    <source>
        <dbReference type="Proteomes" id="UP000177026"/>
    </source>
</evidence>
<dbReference type="GO" id="GO:0003676">
    <property type="term" value="F:nucleic acid binding"/>
    <property type="evidence" value="ECO:0007669"/>
    <property type="project" value="InterPro"/>
</dbReference>
<dbReference type="InterPro" id="IPR006195">
    <property type="entry name" value="aa-tRNA-synth_II"/>
</dbReference>
<dbReference type="Proteomes" id="UP000177026">
    <property type="component" value="Unassembled WGS sequence"/>
</dbReference>
<keyword evidence="6 7" id="KW-0030">Aminoacyl-tRNA synthetase</keyword>
<dbReference type="PROSITE" id="PS50862">
    <property type="entry name" value="AA_TRNA_LIGASE_II"/>
    <property type="match status" value="1"/>
</dbReference>
<comment type="similarity">
    <text evidence="1 7">Belongs to the class-II aminoacyl-tRNA synthetase family.</text>
</comment>
<evidence type="ECO:0000256" key="1">
    <source>
        <dbReference type="ARBA" id="ARBA00008226"/>
    </source>
</evidence>
<comment type="catalytic activity">
    <reaction evidence="7">
        <text>tRNA(Asn) + L-asparagine + ATP = L-asparaginyl-tRNA(Asn) + AMP + diphosphate + H(+)</text>
        <dbReference type="Rhea" id="RHEA:11180"/>
        <dbReference type="Rhea" id="RHEA-COMP:9659"/>
        <dbReference type="Rhea" id="RHEA-COMP:9674"/>
        <dbReference type="ChEBI" id="CHEBI:15378"/>
        <dbReference type="ChEBI" id="CHEBI:30616"/>
        <dbReference type="ChEBI" id="CHEBI:33019"/>
        <dbReference type="ChEBI" id="CHEBI:58048"/>
        <dbReference type="ChEBI" id="CHEBI:78442"/>
        <dbReference type="ChEBI" id="CHEBI:78515"/>
        <dbReference type="ChEBI" id="CHEBI:456215"/>
        <dbReference type="EC" id="6.1.1.22"/>
    </reaction>
</comment>
<evidence type="ECO:0000256" key="4">
    <source>
        <dbReference type="ARBA" id="ARBA00022840"/>
    </source>
</evidence>
<dbReference type="InterPro" id="IPR004365">
    <property type="entry name" value="NA-bd_OB_tRNA"/>
</dbReference>
<keyword evidence="5 7" id="KW-0648">Protein biosynthesis</keyword>
<evidence type="ECO:0000313" key="9">
    <source>
        <dbReference type="EMBL" id="OGK17602.1"/>
    </source>
</evidence>
<evidence type="ECO:0000256" key="2">
    <source>
        <dbReference type="ARBA" id="ARBA00022598"/>
    </source>
</evidence>
<dbReference type="HAMAP" id="MF_00534">
    <property type="entry name" value="Asn_tRNA_synth"/>
    <property type="match status" value="1"/>
</dbReference>
<dbReference type="Pfam" id="PF01336">
    <property type="entry name" value="tRNA_anti-codon"/>
    <property type="match status" value="1"/>
</dbReference>
<dbReference type="InterPro" id="IPR045864">
    <property type="entry name" value="aa-tRNA-synth_II/BPL/LPL"/>
</dbReference>
<accession>A0A1F7GGG1</accession>
<dbReference type="NCBIfam" id="NF003483">
    <property type="entry name" value="PRK05159.1"/>
    <property type="match status" value="1"/>
</dbReference>
<keyword evidence="4 7" id="KW-0067">ATP-binding</keyword>
<proteinExistence type="inferred from homology"/>
<evidence type="ECO:0000256" key="7">
    <source>
        <dbReference type="HAMAP-Rule" id="MF_00534"/>
    </source>
</evidence>